<dbReference type="EMBL" id="VSSQ01002488">
    <property type="protein sequence ID" value="MPM15716.1"/>
    <property type="molecule type" value="Genomic_DNA"/>
</dbReference>
<evidence type="ECO:0000313" key="2">
    <source>
        <dbReference type="EMBL" id="MPM15716.1"/>
    </source>
</evidence>
<name>A0A644XHN4_9ZZZZ</name>
<sequence length="335" mass="36464">MHQLARAEVGGIGFCPSKMPQDQRFLPERISSISRGKGLLERKSGSIAIHKLSQSSKNSQQEYNELHIDDSIALFRRAKSEMLEPHPNTKILRQDELRAHDYANAAEKLALSLKVPPDKIKRAKEEAKNVNSTADAGGSNQGNDRKDGKGDGRGEGTSQTTPEGFLEGERKKFLKRHIFSKERLRLVRSQKAKGSGGTGDGSTWVHKRRSNRGDRSLRGLEIQATYTPTATLEKILDLSEISHPTVHELAKSPENAKAFREAITEAKNSDLQFGAAVFRSTQFLPAPQRGLSSSSTSSSVTMSTQVPLLSRSTSAGNPSCITGGTAFTTGPEVGE</sequence>
<feature type="region of interest" description="Disordered" evidence="1">
    <location>
        <begin position="124"/>
        <end position="169"/>
    </location>
</feature>
<feature type="compositionally biased region" description="Low complexity" evidence="1">
    <location>
        <begin position="292"/>
        <end position="304"/>
    </location>
</feature>
<feature type="region of interest" description="Disordered" evidence="1">
    <location>
        <begin position="185"/>
        <end position="212"/>
    </location>
</feature>
<evidence type="ECO:0000256" key="1">
    <source>
        <dbReference type="SAM" id="MobiDB-lite"/>
    </source>
</evidence>
<feature type="compositionally biased region" description="Basic and acidic residues" evidence="1">
    <location>
        <begin position="143"/>
        <end position="154"/>
    </location>
</feature>
<dbReference type="AlphaFoldDB" id="A0A644XHN4"/>
<feature type="compositionally biased region" description="Polar residues" evidence="1">
    <location>
        <begin position="305"/>
        <end position="328"/>
    </location>
</feature>
<comment type="caution">
    <text evidence="2">The sequence shown here is derived from an EMBL/GenBank/DDBJ whole genome shotgun (WGS) entry which is preliminary data.</text>
</comment>
<organism evidence="2">
    <name type="scientific">bioreactor metagenome</name>
    <dbReference type="NCBI Taxonomy" id="1076179"/>
    <lineage>
        <taxon>unclassified sequences</taxon>
        <taxon>metagenomes</taxon>
        <taxon>ecological metagenomes</taxon>
    </lineage>
</organism>
<protein>
    <submittedName>
        <fullName evidence="2">Uncharacterized protein</fullName>
    </submittedName>
</protein>
<gene>
    <name evidence="2" type="ORF">SDC9_62088</name>
</gene>
<accession>A0A644XHN4</accession>
<feature type="region of interest" description="Disordered" evidence="1">
    <location>
        <begin position="287"/>
        <end position="335"/>
    </location>
</feature>
<proteinExistence type="predicted"/>
<reference evidence="2" key="1">
    <citation type="submission" date="2019-08" db="EMBL/GenBank/DDBJ databases">
        <authorList>
            <person name="Kucharzyk K."/>
            <person name="Murdoch R.W."/>
            <person name="Higgins S."/>
            <person name="Loffler F."/>
        </authorList>
    </citation>
    <scope>NUCLEOTIDE SEQUENCE</scope>
</reference>